<dbReference type="Pfam" id="PF09335">
    <property type="entry name" value="VTT_dom"/>
    <property type="match status" value="1"/>
</dbReference>
<feature type="transmembrane region" description="Helical" evidence="7">
    <location>
        <begin position="54"/>
        <end position="76"/>
    </location>
</feature>
<comment type="similarity">
    <text evidence="2 7">Belongs to the DedA family.</text>
</comment>
<dbReference type="PANTHER" id="PTHR30353:SF15">
    <property type="entry name" value="INNER MEMBRANE PROTEIN YABI"/>
    <property type="match status" value="1"/>
</dbReference>
<evidence type="ECO:0000256" key="1">
    <source>
        <dbReference type="ARBA" id="ARBA00004651"/>
    </source>
</evidence>
<dbReference type="PANTHER" id="PTHR30353">
    <property type="entry name" value="INNER MEMBRANE PROTEIN DEDA-RELATED"/>
    <property type="match status" value="1"/>
</dbReference>
<evidence type="ECO:0000259" key="8">
    <source>
        <dbReference type="Pfam" id="PF09335"/>
    </source>
</evidence>
<reference evidence="9 10" key="1">
    <citation type="journal article" date="2016" name="Nat. Commun.">
        <title>Thousands of microbial genomes shed light on interconnected biogeochemical processes in an aquifer system.</title>
        <authorList>
            <person name="Anantharaman K."/>
            <person name="Brown C.T."/>
            <person name="Hug L.A."/>
            <person name="Sharon I."/>
            <person name="Castelle C.J."/>
            <person name="Probst A.J."/>
            <person name="Thomas B.C."/>
            <person name="Singh A."/>
            <person name="Wilkins M.J."/>
            <person name="Karaoz U."/>
            <person name="Brodie E.L."/>
            <person name="Williams K.H."/>
            <person name="Hubbard S.S."/>
            <person name="Banfield J.F."/>
        </authorList>
    </citation>
    <scope>NUCLEOTIDE SEQUENCE [LARGE SCALE GENOMIC DNA]</scope>
</reference>
<sequence>MASMILLLLPLGNIYFLYATLFLLLVLAGIGLPLPEEIVLLIGGYLSYLEFTDYWITVWVLIVGILVSDILGYLLGRFAGEWVEERISHLKHVKFVLEKAERYFKRHGEKVIFLSRPLTGIRVMVPILAGHFRMKFVKFILYDIFAAVPWTFLLVTASFYLGSGLDLFTEVREVKHTVYLVLAVGIIFFAALRFIREKESAGSADR</sequence>
<evidence type="ECO:0000256" key="3">
    <source>
        <dbReference type="ARBA" id="ARBA00022475"/>
    </source>
</evidence>
<dbReference type="InterPro" id="IPR032818">
    <property type="entry name" value="DedA-like"/>
</dbReference>
<feature type="transmembrane region" description="Helical" evidence="7">
    <location>
        <begin position="176"/>
        <end position="195"/>
    </location>
</feature>
<accession>A0A1G2K8X8</accession>
<gene>
    <name evidence="9" type="ORF">A2633_06070</name>
</gene>
<feature type="domain" description="VTT" evidence="8">
    <location>
        <begin position="34"/>
        <end position="157"/>
    </location>
</feature>
<feature type="transmembrane region" description="Helical" evidence="7">
    <location>
        <begin position="139"/>
        <end position="161"/>
    </location>
</feature>
<evidence type="ECO:0000313" key="10">
    <source>
        <dbReference type="Proteomes" id="UP000177152"/>
    </source>
</evidence>
<feature type="transmembrane region" description="Helical" evidence="7">
    <location>
        <begin position="12"/>
        <end position="34"/>
    </location>
</feature>
<dbReference type="InterPro" id="IPR032816">
    <property type="entry name" value="VTT_dom"/>
</dbReference>
<evidence type="ECO:0000256" key="7">
    <source>
        <dbReference type="RuleBase" id="RU367016"/>
    </source>
</evidence>
<keyword evidence="4 7" id="KW-0812">Transmembrane</keyword>
<organism evidence="9 10">
    <name type="scientific">Candidatus Sungbacteria bacterium RIFCSPHIGHO2_01_FULL_47_32</name>
    <dbReference type="NCBI Taxonomy" id="1802264"/>
    <lineage>
        <taxon>Bacteria</taxon>
        <taxon>Candidatus Sungiibacteriota</taxon>
    </lineage>
</organism>
<comment type="caution">
    <text evidence="9">The sequence shown here is derived from an EMBL/GenBank/DDBJ whole genome shotgun (WGS) entry which is preliminary data.</text>
</comment>
<dbReference type="AlphaFoldDB" id="A0A1G2K8X8"/>
<evidence type="ECO:0000313" key="9">
    <source>
        <dbReference type="EMBL" id="OGZ95001.1"/>
    </source>
</evidence>
<proteinExistence type="inferred from homology"/>
<evidence type="ECO:0000256" key="2">
    <source>
        <dbReference type="ARBA" id="ARBA00010792"/>
    </source>
</evidence>
<dbReference type="Proteomes" id="UP000177152">
    <property type="component" value="Unassembled WGS sequence"/>
</dbReference>
<evidence type="ECO:0000256" key="4">
    <source>
        <dbReference type="ARBA" id="ARBA00022692"/>
    </source>
</evidence>
<keyword evidence="5 7" id="KW-1133">Transmembrane helix</keyword>
<keyword evidence="3 7" id="KW-1003">Cell membrane</keyword>
<evidence type="ECO:0000256" key="6">
    <source>
        <dbReference type="ARBA" id="ARBA00023136"/>
    </source>
</evidence>
<evidence type="ECO:0000256" key="5">
    <source>
        <dbReference type="ARBA" id="ARBA00022989"/>
    </source>
</evidence>
<name>A0A1G2K8X8_9BACT</name>
<comment type="subcellular location">
    <subcellularLocation>
        <location evidence="1 7">Cell membrane</location>
        <topology evidence="1 7">Multi-pass membrane protein</topology>
    </subcellularLocation>
</comment>
<protein>
    <recommendedName>
        <fullName evidence="8">VTT domain-containing protein</fullName>
    </recommendedName>
</protein>
<dbReference type="GO" id="GO:0005886">
    <property type="term" value="C:plasma membrane"/>
    <property type="evidence" value="ECO:0007669"/>
    <property type="project" value="UniProtKB-SubCell"/>
</dbReference>
<keyword evidence="6 7" id="KW-0472">Membrane</keyword>
<dbReference type="EMBL" id="MHQC01000020">
    <property type="protein sequence ID" value="OGZ95001.1"/>
    <property type="molecule type" value="Genomic_DNA"/>
</dbReference>